<evidence type="ECO:0000256" key="2">
    <source>
        <dbReference type="ARBA" id="ARBA00023043"/>
    </source>
</evidence>
<evidence type="ECO:0000256" key="3">
    <source>
        <dbReference type="PROSITE-ProRule" id="PRU00023"/>
    </source>
</evidence>
<dbReference type="InterPro" id="IPR036770">
    <property type="entry name" value="Ankyrin_rpt-contain_sf"/>
</dbReference>
<gene>
    <name evidence="4" type="ORF">GJ744_006592</name>
</gene>
<evidence type="ECO:0000313" key="4">
    <source>
        <dbReference type="EMBL" id="KAF7513978.1"/>
    </source>
</evidence>
<dbReference type="PROSITE" id="PS50088">
    <property type="entry name" value="ANK_REPEAT"/>
    <property type="match status" value="2"/>
</dbReference>
<dbReference type="Pfam" id="PF13606">
    <property type="entry name" value="Ank_3"/>
    <property type="match status" value="1"/>
</dbReference>
<organism evidence="4 5">
    <name type="scientific">Endocarpon pusillum</name>
    <dbReference type="NCBI Taxonomy" id="364733"/>
    <lineage>
        <taxon>Eukaryota</taxon>
        <taxon>Fungi</taxon>
        <taxon>Dikarya</taxon>
        <taxon>Ascomycota</taxon>
        <taxon>Pezizomycotina</taxon>
        <taxon>Eurotiomycetes</taxon>
        <taxon>Chaetothyriomycetidae</taxon>
        <taxon>Verrucariales</taxon>
        <taxon>Verrucariaceae</taxon>
        <taxon>Endocarpon</taxon>
    </lineage>
</organism>
<sequence>MTISILPYAATQWGNHFRMSEDLPDAPLELAKEYLNFRLKSDVLSFRLSCEVMYPYVSGKILSAISPVHIVAFFGIARIMSDLITAMWDLDSKGVYGRTPLSLAARNSHKAVVKVLIENGARMDSVDTECGQTPLSWAAENGYKVVVKLLIENGATVDLVDTLYSQTPLSRAAGNGHEAVVKLLKEIERRKRRRMN</sequence>
<protein>
    <submittedName>
        <fullName evidence="4">Uncharacterized protein</fullName>
    </submittedName>
</protein>
<dbReference type="PROSITE" id="PS50297">
    <property type="entry name" value="ANK_REP_REGION"/>
    <property type="match status" value="2"/>
</dbReference>
<keyword evidence="2 3" id="KW-0040">ANK repeat</keyword>
<feature type="repeat" description="ANK" evidence="3">
    <location>
        <begin position="96"/>
        <end position="128"/>
    </location>
</feature>
<accession>A0A8H7ARN6</accession>
<dbReference type="EMBL" id="JAACFV010000003">
    <property type="protein sequence ID" value="KAF7513978.1"/>
    <property type="molecule type" value="Genomic_DNA"/>
</dbReference>
<dbReference type="Proteomes" id="UP000606974">
    <property type="component" value="Unassembled WGS sequence"/>
</dbReference>
<evidence type="ECO:0000313" key="5">
    <source>
        <dbReference type="Proteomes" id="UP000606974"/>
    </source>
</evidence>
<keyword evidence="1" id="KW-0677">Repeat</keyword>
<reference evidence="4" key="1">
    <citation type="submission" date="2020-02" db="EMBL/GenBank/DDBJ databases">
        <authorList>
            <person name="Palmer J.M."/>
        </authorList>
    </citation>
    <scope>NUCLEOTIDE SEQUENCE</scope>
    <source>
        <strain evidence="4">EPUS1.4</strain>
        <tissue evidence="4">Thallus</tissue>
    </source>
</reference>
<evidence type="ECO:0000256" key="1">
    <source>
        <dbReference type="ARBA" id="ARBA00022737"/>
    </source>
</evidence>
<dbReference type="Pfam" id="PF12796">
    <property type="entry name" value="Ank_2"/>
    <property type="match status" value="1"/>
</dbReference>
<comment type="caution">
    <text evidence="4">The sequence shown here is derived from an EMBL/GenBank/DDBJ whole genome shotgun (WGS) entry which is preliminary data.</text>
</comment>
<name>A0A8H7ARN6_9EURO</name>
<dbReference type="PRINTS" id="PR01415">
    <property type="entry name" value="ANKYRIN"/>
</dbReference>
<proteinExistence type="predicted"/>
<dbReference type="PANTHER" id="PTHR24171">
    <property type="entry name" value="ANKYRIN REPEAT DOMAIN-CONTAINING PROTEIN 39-RELATED"/>
    <property type="match status" value="1"/>
</dbReference>
<feature type="repeat" description="ANK" evidence="3">
    <location>
        <begin position="130"/>
        <end position="162"/>
    </location>
</feature>
<keyword evidence="5" id="KW-1185">Reference proteome</keyword>
<dbReference type="AlphaFoldDB" id="A0A8H7ARN6"/>
<dbReference type="OrthoDB" id="366390at2759"/>
<dbReference type="SUPFAM" id="SSF48403">
    <property type="entry name" value="Ankyrin repeat"/>
    <property type="match status" value="1"/>
</dbReference>
<dbReference type="InterPro" id="IPR002110">
    <property type="entry name" value="Ankyrin_rpt"/>
</dbReference>
<dbReference type="SMART" id="SM00248">
    <property type="entry name" value="ANK"/>
    <property type="match status" value="3"/>
</dbReference>
<dbReference type="Gene3D" id="1.25.40.20">
    <property type="entry name" value="Ankyrin repeat-containing domain"/>
    <property type="match status" value="2"/>
</dbReference>